<organism evidence="2 3">
    <name type="scientific">Arcicella aurantiaca</name>
    <dbReference type="NCBI Taxonomy" id="591202"/>
    <lineage>
        <taxon>Bacteria</taxon>
        <taxon>Pseudomonadati</taxon>
        <taxon>Bacteroidota</taxon>
        <taxon>Cytophagia</taxon>
        <taxon>Cytophagales</taxon>
        <taxon>Flectobacillaceae</taxon>
        <taxon>Arcicella</taxon>
    </lineage>
</organism>
<evidence type="ECO:0000313" key="3">
    <source>
        <dbReference type="Proteomes" id="UP000245489"/>
    </source>
</evidence>
<dbReference type="RefSeq" id="WP_109742569.1">
    <property type="nucleotide sequence ID" value="NZ_QGGO01000008.1"/>
</dbReference>
<evidence type="ECO:0000256" key="1">
    <source>
        <dbReference type="SAM" id="Phobius"/>
    </source>
</evidence>
<comment type="caution">
    <text evidence="2">The sequence shown here is derived from an EMBL/GenBank/DDBJ whole genome shotgun (WGS) entry which is preliminary data.</text>
</comment>
<keyword evidence="1" id="KW-0812">Transmembrane</keyword>
<protein>
    <submittedName>
        <fullName evidence="2">Uncharacterized protein</fullName>
    </submittedName>
</protein>
<evidence type="ECO:0000313" key="2">
    <source>
        <dbReference type="EMBL" id="PWK26994.1"/>
    </source>
</evidence>
<feature type="transmembrane region" description="Helical" evidence="1">
    <location>
        <begin position="60"/>
        <end position="83"/>
    </location>
</feature>
<dbReference type="EMBL" id="QGGO01000008">
    <property type="protein sequence ID" value="PWK26994.1"/>
    <property type="molecule type" value="Genomic_DNA"/>
</dbReference>
<name>A0A316EBD8_9BACT</name>
<keyword evidence="3" id="KW-1185">Reference proteome</keyword>
<feature type="transmembrane region" description="Helical" evidence="1">
    <location>
        <begin position="12"/>
        <end position="34"/>
    </location>
</feature>
<dbReference type="Proteomes" id="UP000245489">
    <property type="component" value="Unassembled WGS sequence"/>
</dbReference>
<reference evidence="2 3" key="1">
    <citation type="submission" date="2018-05" db="EMBL/GenBank/DDBJ databases">
        <title>Genomic Encyclopedia of Archaeal and Bacterial Type Strains, Phase II (KMG-II): from individual species to whole genera.</title>
        <authorList>
            <person name="Goeker M."/>
        </authorList>
    </citation>
    <scope>NUCLEOTIDE SEQUENCE [LARGE SCALE GENOMIC DNA]</scope>
    <source>
        <strain evidence="2 3">DSM 22214</strain>
    </source>
</reference>
<proteinExistence type="predicted"/>
<gene>
    <name evidence="2" type="ORF">LV89_01806</name>
</gene>
<sequence length="87" mass="9733">MDNRNTPKMGALKVFSIIGIILSVLITVFGFLGISNLDASVYNSETNNFDYNSINGRDPLFFLFLFNGAFFLTFSIVACVKAFKNYN</sequence>
<accession>A0A316EBD8</accession>
<keyword evidence="1" id="KW-1133">Transmembrane helix</keyword>
<keyword evidence="1" id="KW-0472">Membrane</keyword>
<dbReference type="AlphaFoldDB" id="A0A316EBD8"/>